<gene>
    <name evidence="2" type="ORF">VQ7734_04563</name>
</gene>
<dbReference type="EMBL" id="FRFG01000078">
    <property type="protein sequence ID" value="SHO58791.1"/>
    <property type="molecule type" value="Genomic_DNA"/>
</dbReference>
<dbReference type="STRING" id="1117707.VQ7734_04563"/>
<proteinExistence type="predicted"/>
<evidence type="ECO:0000313" key="3">
    <source>
        <dbReference type="Proteomes" id="UP000184600"/>
    </source>
</evidence>
<sequence>MNVLKKSLLLIPLIWYALIWIGVVFGISSRTYGIEPQDAGLLGFLWFFVGTPLTFVTGVFYSLKNKYWWWLIAYLILGGGLIIAAYYARFS</sequence>
<feature type="transmembrane region" description="Helical" evidence="1">
    <location>
        <begin position="6"/>
        <end position="27"/>
    </location>
</feature>
<protein>
    <submittedName>
        <fullName evidence="2">Uncharacterized protein</fullName>
    </submittedName>
</protein>
<keyword evidence="1" id="KW-0472">Membrane</keyword>
<keyword evidence="1" id="KW-0812">Transmembrane</keyword>
<dbReference type="Proteomes" id="UP000184600">
    <property type="component" value="Unassembled WGS sequence"/>
</dbReference>
<reference evidence="3" key="1">
    <citation type="submission" date="2016-12" db="EMBL/GenBank/DDBJ databases">
        <authorList>
            <person name="Rodrigo-Torres L."/>
            <person name="Arahal R.D."/>
            <person name="Lucena T."/>
        </authorList>
    </citation>
    <scope>NUCLEOTIDE SEQUENCE [LARGE SCALE GENOMIC DNA]</scope>
</reference>
<feature type="transmembrane region" description="Helical" evidence="1">
    <location>
        <begin position="39"/>
        <end position="61"/>
    </location>
</feature>
<accession>A0A1M7Z1N7</accession>
<name>A0A1M7Z1N7_9VIBR</name>
<dbReference type="RefSeq" id="WP_073586230.1">
    <property type="nucleotide sequence ID" value="NZ_AP024897.1"/>
</dbReference>
<evidence type="ECO:0000256" key="1">
    <source>
        <dbReference type="SAM" id="Phobius"/>
    </source>
</evidence>
<evidence type="ECO:0000313" key="2">
    <source>
        <dbReference type="EMBL" id="SHO58791.1"/>
    </source>
</evidence>
<dbReference type="AlphaFoldDB" id="A0A1M7Z1N7"/>
<organism evidence="2 3">
    <name type="scientific">Vibrio quintilis</name>
    <dbReference type="NCBI Taxonomy" id="1117707"/>
    <lineage>
        <taxon>Bacteria</taxon>
        <taxon>Pseudomonadati</taxon>
        <taxon>Pseudomonadota</taxon>
        <taxon>Gammaproteobacteria</taxon>
        <taxon>Vibrionales</taxon>
        <taxon>Vibrionaceae</taxon>
        <taxon>Vibrio</taxon>
    </lineage>
</organism>
<keyword evidence="3" id="KW-1185">Reference proteome</keyword>
<feature type="transmembrane region" description="Helical" evidence="1">
    <location>
        <begin position="67"/>
        <end position="88"/>
    </location>
</feature>
<keyword evidence="1" id="KW-1133">Transmembrane helix</keyword>